<gene>
    <name evidence="1" type="ORF">CRENPOLYSF2_2960003</name>
</gene>
<accession>A0A1R4H9D0</accession>
<evidence type="ECO:0000313" key="1">
    <source>
        <dbReference type="EMBL" id="SJM92845.1"/>
    </source>
</evidence>
<organism evidence="1 2">
    <name type="scientific">Crenothrix polyspora</name>
    <dbReference type="NCBI Taxonomy" id="360316"/>
    <lineage>
        <taxon>Bacteria</taxon>
        <taxon>Pseudomonadati</taxon>
        <taxon>Pseudomonadota</taxon>
        <taxon>Gammaproteobacteria</taxon>
        <taxon>Methylococcales</taxon>
        <taxon>Crenotrichaceae</taxon>
        <taxon>Crenothrix</taxon>
    </lineage>
</organism>
<proteinExistence type="predicted"/>
<protein>
    <submittedName>
        <fullName evidence="1">Uncharacterized protein</fullName>
    </submittedName>
</protein>
<keyword evidence="2" id="KW-1185">Reference proteome</keyword>
<evidence type="ECO:0000313" key="2">
    <source>
        <dbReference type="Proteomes" id="UP000195442"/>
    </source>
</evidence>
<reference evidence="2" key="1">
    <citation type="submission" date="2017-02" db="EMBL/GenBank/DDBJ databases">
        <authorList>
            <person name="Daims H."/>
        </authorList>
    </citation>
    <scope>NUCLEOTIDE SEQUENCE [LARGE SCALE GENOMIC DNA]</scope>
</reference>
<dbReference type="AlphaFoldDB" id="A0A1R4H9D0"/>
<name>A0A1R4H9D0_9GAMM</name>
<sequence>MVAPCVFAWNMDFNNAILGQFYKALVWSNDYRIYASYSDSQYITRQCHEQRAGADRCFSVQFFEVCRMASASYHKQ</sequence>
<dbReference type="EMBL" id="FUKJ01000219">
    <property type="protein sequence ID" value="SJM92845.1"/>
    <property type="molecule type" value="Genomic_DNA"/>
</dbReference>
<dbReference type="Proteomes" id="UP000195442">
    <property type="component" value="Unassembled WGS sequence"/>
</dbReference>